<sequence>MAHASDAHVIGLDFGSDSVRAVLFRADDGGEVARSVIAYPRWGRGDYCDAGRQQFRQHPLDHAESMREAVRGLVAAAPAAAAKVVGIGVDTTGSSPLPLGADGLPLAYDPAFRDDPDALCVLWKDHTALIEAEEINRLCHSGAITDYTRYVGGIYSSEWFWAKILHIHRSSPKVAAAVVSWVEMCDWIPALLCGVRDPAKIVRGRCAAGHKALWHPEWGGLPGREFYEKLDPLLTKLPYPLYEGPVAADQPAGKLSPEWAETFGLPAGIVVAVGAFDCHMGAVGAGLEPYELARVMGTSTCDILIAPPADVGSTLVAGICGQVPDSVLPGYIGFEAGQSSFGDVFAWFKQLLTWGDAGSERSAGLLKALGEAAAALPPGAGGEIALDWFNGRRTPDADQRLKAAIAGLHLGSTAPAIYRALIEATAYGTRAIVDRFVEEGIPVTRIVALGGIPQKSPLTVQICADVLDRPIGVVASEECCALGAAVFAATVSGCHQSAEAAKQAMKSGILTEYTPDPAAAAAYRELYARRGRLAAYAEADAHPVS</sequence>
<evidence type="ECO:0000313" key="11">
    <source>
        <dbReference type="EMBL" id="TBW38743.1"/>
    </source>
</evidence>
<dbReference type="Gene3D" id="3.30.420.40">
    <property type="match status" value="1"/>
</dbReference>
<dbReference type="RefSeq" id="WP_131308266.1">
    <property type="nucleotide sequence ID" value="NZ_SJFN01000010.1"/>
</dbReference>
<dbReference type="OrthoDB" id="9805576at2"/>
<evidence type="ECO:0000256" key="8">
    <source>
        <dbReference type="NCBIfam" id="TIGR01234"/>
    </source>
</evidence>
<dbReference type="GO" id="GO:0019569">
    <property type="term" value="P:L-arabinose catabolic process to D-xylulose 5-phosphate"/>
    <property type="evidence" value="ECO:0007669"/>
    <property type="project" value="UniProtKB-UniRule"/>
</dbReference>
<feature type="domain" description="Carbohydrate kinase FGGY C-terminal" evidence="10">
    <location>
        <begin position="294"/>
        <end position="489"/>
    </location>
</feature>
<keyword evidence="6 7" id="KW-0119">Carbohydrate metabolism</keyword>
<evidence type="ECO:0000256" key="1">
    <source>
        <dbReference type="ARBA" id="ARBA00022679"/>
    </source>
</evidence>
<organism evidence="11 12">
    <name type="scientific">Siculibacillus lacustris</name>
    <dbReference type="NCBI Taxonomy" id="1549641"/>
    <lineage>
        <taxon>Bacteria</taxon>
        <taxon>Pseudomonadati</taxon>
        <taxon>Pseudomonadota</taxon>
        <taxon>Alphaproteobacteria</taxon>
        <taxon>Hyphomicrobiales</taxon>
        <taxon>Ancalomicrobiaceae</taxon>
        <taxon>Siculibacillus</taxon>
    </lineage>
</organism>
<evidence type="ECO:0000313" key="12">
    <source>
        <dbReference type="Proteomes" id="UP000292781"/>
    </source>
</evidence>
<dbReference type="PANTHER" id="PTHR43435:SF4">
    <property type="entry name" value="FGGY CARBOHYDRATE KINASE DOMAIN-CONTAINING PROTEIN"/>
    <property type="match status" value="1"/>
</dbReference>
<evidence type="ECO:0000256" key="5">
    <source>
        <dbReference type="ARBA" id="ARBA00022935"/>
    </source>
</evidence>
<keyword evidence="3 7" id="KW-0418">Kinase</keyword>
<gene>
    <name evidence="7" type="primary">araB</name>
    <name evidence="11" type="ORF">EYW49_08615</name>
</gene>
<keyword evidence="5 7" id="KW-0054">Arabinose catabolism</keyword>
<dbReference type="GO" id="GO:0005737">
    <property type="term" value="C:cytoplasm"/>
    <property type="evidence" value="ECO:0007669"/>
    <property type="project" value="TreeGrafter"/>
</dbReference>
<dbReference type="Proteomes" id="UP000292781">
    <property type="component" value="Unassembled WGS sequence"/>
</dbReference>
<dbReference type="CDD" id="cd07781">
    <property type="entry name" value="ASKHA_NBD_FGGY_L-RBK"/>
    <property type="match status" value="1"/>
</dbReference>
<evidence type="ECO:0000256" key="4">
    <source>
        <dbReference type="ARBA" id="ARBA00022840"/>
    </source>
</evidence>
<dbReference type="InterPro" id="IPR043129">
    <property type="entry name" value="ATPase_NBD"/>
</dbReference>
<evidence type="ECO:0000256" key="2">
    <source>
        <dbReference type="ARBA" id="ARBA00022741"/>
    </source>
</evidence>
<keyword evidence="1 7" id="KW-0808">Transferase</keyword>
<keyword evidence="4 7" id="KW-0067">ATP-binding</keyword>
<dbReference type="Gene3D" id="1.20.58.2240">
    <property type="match status" value="1"/>
</dbReference>
<evidence type="ECO:0000256" key="3">
    <source>
        <dbReference type="ARBA" id="ARBA00022777"/>
    </source>
</evidence>
<dbReference type="EC" id="2.7.1.16" evidence="7 8"/>
<dbReference type="PIRSF" id="PIRSF000538">
    <property type="entry name" value="GlpK"/>
    <property type="match status" value="1"/>
</dbReference>
<name>A0A4Q9VUC9_9HYPH</name>
<protein>
    <recommendedName>
        <fullName evidence="7 8">Ribulokinase</fullName>
        <ecNumber evidence="7 8">2.7.1.16</ecNumber>
    </recommendedName>
</protein>
<proteinExistence type="inferred from homology"/>
<comment type="catalytic activity">
    <reaction evidence="7 9">
        <text>L-ribulose + ATP = L-ribulose 5-phosphate + ADP + H(+)</text>
        <dbReference type="Rhea" id="RHEA:22072"/>
        <dbReference type="ChEBI" id="CHEBI:15378"/>
        <dbReference type="ChEBI" id="CHEBI:16880"/>
        <dbReference type="ChEBI" id="CHEBI:30616"/>
        <dbReference type="ChEBI" id="CHEBI:58226"/>
        <dbReference type="ChEBI" id="CHEBI:456216"/>
        <dbReference type="EC" id="2.7.1.16"/>
    </reaction>
</comment>
<comment type="caution">
    <text evidence="11">The sequence shown here is derived from an EMBL/GenBank/DDBJ whole genome shotgun (WGS) entry which is preliminary data.</text>
</comment>
<evidence type="ECO:0000256" key="6">
    <source>
        <dbReference type="ARBA" id="ARBA00023277"/>
    </source>
</evidence>
<keyword evidence="2 7" id="KW-0547">Nucleotide-binding</keyword>
<dbReference type="GO" id="GO:0005524">
    <property type="term" value="F:ATP binding"/>
    <property type="evidence" value="ECO:0007669"/>
    <property type="project" value="UniProtKB-UniRule"/>
</dbReference>
<evidence type="ECO:0000256" key="9">
    <source>
        <dbReference type="RuleBase" id="RU003455"/>
    </source>
</evidence>
<dbReference type="AlphaFoldDB" id="A0A4Q9VUC9"/>
<dbReference type="EMBL" id="SJFN01000010">
    <property type="protein sequence ID" value="TBW38743.1"/>
    <property type="molecule type" value="Genomic_DNA"/>
</dbReference>
<keyword evidence="12" id="KW-1185">Reference proteome</keyword>
<dbReference type="UniPathway" id="UPA00145">
    <property type="reaction ID" value="UER00566"/>
</dbReference>
<dbReference type="Pfam" id="PF02782">
    <property type="entry name" value="FGGY_C"/>
    <property type="match status" value="1"/>
</dbReference>
<dbReference type="SUPFAM" id="SSF53067">
    <property type="entry name" value="Actin-like ATPase domain"/>
    <property type="match status" value="2"/>
</dbReference>
<evidence type="ECO:0000256" key="7">
    <source>
        <dbReference type="HAMAP-Rule" id="MF_00520"/>
    </source>
</evidence>
<dbReference type="GO" id="GO:0019150">
    <property type="term" value="F:D-ribulokinase activity"/>
    <property type="evidence" value="ECO:0007669"/>
    <property type="project" value="RHEA"/>
</dbReference>
<dbReference type="NCBIfam" id="TIGR01234">
    <property type="entry name" value="L-ribulokinase"/>
    <property type="match status" value="1"/>
</dbReference>
<accession>A0A4Q9VUC9</accession>
<reference evidence="11 12" key="1">
    <citation type="submission" date="2019-02" db="EMBL/GenBank/DDBJ databases">
        <title>Siculibacillus lacustris gen. nov., sp. nov., a new rosette-forming bacterium isolated from a freshwater crater lake (Lake St. Ana, Romania).</title>
        <authorList>
            <person name="Felfoldi T."/>
            <person name="Marton Z."/>
            <person name="Szabo A."/>
            <person name="Mentes A."/>
            <person name="Boka K."/>
            <person name="Marialigeti K."/>
            <person name="Mathe I."/>
            <person name="Koncz M."/>
            <person name="Schumann P."/>
            <person name="Toth E."/>
        </authorList>
    </citation>
    <scope>NUCLEOTIDE SEQUENCE [LARGE SCALE GENOMIC DNA]</scope>
    <source>
        <strain evidence="11 12">SA-279</strain>
    </source>
</reference>
<dbReference type="PANTHER" id="PTHR43435">
    <property type="entry name" value="RIBULOKINASE"/>
    <property type="match status" value="1"/>
</dbReference>
<dbReference type="GO" id="GO:0008741">
    <property type="term" value="F:ribulokinase activity"/>
    <property type="evidence" value="ECO:0007669"/>
    <property type="project" value="UniProtKB-UniRule"/>
</dbReference>
<dbReference type="NCBIfam" id="NF003154">
    <property type="entry name" value="PRK04123.1"/>
    <property type="match status" value="1"/>
</dbReference>
<dbReference type="InterPro" id="IPR005929">
    <property type="entry name" value="Ribulokinase"/>
</dbReference>
<comment type="catalytic activity">
    <reaction evidence="7">
        <text>D-ribulose + ATP = D-ribulose 5-phosphate + ADP + H(+)</text>
        <dbReference type="Rhea" id="RHEA:17601"/>
        <dbReference type="ChEBI" id="CHEBI:15378"/>
        <dbReference type="ChEBI" id="CHEBI:17173"/>
        <dbReference type="ChEBI" id="CHEBI:30616"/>
        <dbReference type="ChEBI" id="CHEBI:58121"/>
        <dbReference type="ChEBI" id="CHEBI:456216"/>
        <dbReference type="EC" id="2.7.1.16"/>
    </reaction>
</comment>
<comment type="pathway">
    <text evidence="7 9">Carbohydrate degradation; L-arabinose degradation via L-ribulose; D-xylulose 5-phosphate from L-arabinose (bacterial route): step 2/3.</text>
</comment>
<evidence type="ECO:0000259" key="10">
    <source>
        <dbReference type="Pfam" id="PF02782"/>
    </source>
</evidence>
<dbReference type="InterPro" id="IPR018485">
    <property type="entry name" value="FGGY_C"/>
</dbReference>
<dbReference type="HAMAP" id="MF_00520">
    <property type="entry name" value="Ribulokinase"/>
    <property type="match status" value="1"/>
</dbReference>
<dbReference type="InterPro" id="IPR000577">
    <property type="entry name" value="Carb_kinase_FGGY"/>
</dbReference>
<comment type="similarity">
    <text evidence="7 9">Belongs to the ribulokinase family.</text>
</comment>